<dbReference type="Pfam" id="PF01713">
    <property type="entry name" value="Smr"/>
    <property type="match status" value="1"/>
</dbReference>
<accession>A0ABT3WPP0</accession>
<protein>
    <submittedName>
        <fullName evidence="3">Smr/MutS family protein</fullName>
    </submittedName>
</protein>
<keyword evidence="4" id="KW-1185">Reference proteome</keyword>
<evidence type="ECO:0000313" key="4">
    <source>
        <dbReference type="Proteomes" id="UP001165575"/>
    </source>
</evidence>
<evidence type="ECO:0000313" key="3">
    <source>
        <dbReference type="EMBL" id="MCX5619784.1"/>
    </source>
</evidence>
<dbReference type="RefSeq" id="WP_266137669.1">
    <property type="nucleotide sequence ID" value="NZ_JANIDX010000004.1"/>
</dbReference>
<dbReference type="PROSITE" id="PS50828">
    <property type="entry name" value="SMR"/>
    <property type="match status" value="1"/>
</dbReference>
<comment type="caution">
    <text evidence="3">The sequence shown here is derived from an EMBL/GenBank/DDBJ whole genome shotgun (WGS) entry which is preliminary data.</text>
</comment>
<gene>
    <name evidence="3" type="ORF">NQF89_05015</name>
</gene>
<evidence type="ECO:0000256" key="1">
    <source>
        <dbReference type="SAM" id="MobiDB-lite"/>
    </source>
</evidence>
<dbReference type="InterPro" id="IPR036063">
    <property type="entry name" value="Smr_dom_sf"/>
</dbReference>
<organism evidence="3 4">
    <name type="scientific">Bombella pollinis</name>
    <dbReference type="NCBI Taxonomy" id="2967337"/>
    <lineage>
        <taxon>Bacteria</taxon>
        <taxon>Pseudomonadati</taxon>
        <taxon>Pseudomonadota</taxon>
        <taxon>Alphaproteobacteria</taxon>
        <taxon>Acetobacterales</taxon>
        <taxon>Acetobacteraceae</taxon>
        <taxon>Bombella</taxon>
    </lineage>
</organism>
<feature type="region of interest" description="Disordered" evidence="1">
    <location>
        <begin position="25"/>
        <end position="50"/>
    </location>
</feature>
<dbReference type="Proteomes" id="UP001165575">
    <property type="component" value="Unassembled WGS sequence"/>
</dbReference>
<reference evidence="3 4" key="1">
    <citation type="submission" date="2022-07" db="EMBL/GenBank/DDBJ databases">
        <title>Bombella genomes.</title>
        <authorList>
            <person name="Harer L."/>
            <person name="Styblova S."/>
            <person name="Ehrmann M."/>
        </authorList>
    </citation>
    <scope>NUCLEOTIDE SEQUENCE [LARGE SCALE GENOMIC DNA]</scope>
    <source>
        <strain evidence="3 4">TMW 2.2556</strain>
    </source>
</reference>
<dbReference type="SUPFAM" id="SSF160443">
    <property type="entry name" value="SMR domain-like"/>
    <property type="match status" value="1"/>
</dbReference>
<dbReference type="InterPro" id="IPR002625">
    <property type="entry name" value="Smr_dom"/>
</dbReference>
<feature type="compositionally biased region" description="Basic and acidic residues" evidence="1">
    <location>
        <begin position="40"/>
        <end position="50"/>
    </location>
</feature>
<dbReference type="EMBL" id="JANIDX010000004">
    <property type="protein sequence ID" value="MCX5619784.1"/>
    <property type="molecule type" value="Genomic_DNA"/>
</dbReference>
<dbReference type="PANTHER" id="PTHR35562:SF2">
    <property type="entry name" value="DNA ENDONUCLEASE SMRA-RELATED"/>
    <property type="match status" value="1"/>
</dbReference>
<name>A0ABT3WPP0_9PROT</name>
<dbReference type="PANTHER" id="PTHR35562">
    <property type="entry name" value="DNA ENDONUCLEASE SMRA-RELATED"/>
    <property type="match status" value="1"/>
</dbReference>
<sequence>MAKRALGEDEAALWRAVMQDVTPLRSRQAVRAVRPPKSPHKPELKQEAGVETRAQPAPMVMMQLAVSPAKPLIKPRPVPHVGVRAAGLDDTQWRRLSRGQLRVDARLDLHGYIVQEAFEAFHRFMQRGRVMGWRCVEIVTGLGSGARGGTIRQELPLWLQRGDIAPMVLGVVHSHRGNQGALRVLLRKKR</sequence>
<evidence type="ECO:0000259" key="2">
    <source>
        <dbReference type="PROSITE" id="PS50828"/>
    </source>
</evidence>
<dbReference type="Gene3D" id="3.30.1370.110">
    <property type="match status" value="1"/>
</dbReference>
<proteinExistence type="predicted"/>
<feature type="domain" description="Smr" evidence="2">
    <location>
        <begin position="107"/>
        <end position="187"/>
    </location>
</feature>